<reference evidence="1 2" key="1">
    <citation type="journal article" date="2014" name="Genome Biol. Evol.">
        <title>The genome of the myxosporean Thelohanellus kitauei shows adaptations to nutrient acquisition within its fish host.</title>
        <authorList>
            <person name="Yang Y."/>
            <person name="Xiong J."/>
            <person name="Zhou Z."/>
            <person name="Huo F."/>
            <person name="Miao W."/>
            <person name="Ran C."/>
            <person name="Liu Y."/>
            <person name="Zhang J."/>
            <person name="Feng J."/>
            <person name="Wang M."/>
            <person name="Wang M."/>
            <person name="Wang L."/>
            <person name="Yao B."/>
        </authorList>
    </citation>
    <scope>NUCLEOTIDE SEQUENCE [LARGE SCALE GENOMIC DNA]</scope>
    <source>
        <strain evidence="1">Wuqing</strain>
    </source>
</reference>
<proteinExistence type="predicted"/>
<name>A0A0C2JVD1_THEKT</name>
<organism evidence="1 2">
    <name type="scientific">Thelohanellus kitauei</name>
    <name type="common">Myxosporean</name>
    <dbReference type="NCBI Taxonomy" id="669202"/>
    <lineage>
        <taxon>Eukaryota</taxon>
        <taxon>Metazoa</taxon>
        <taxon>Cnidaria</taxon>
        <taxon>Myxozoa</taxon>
        <taxon>Myxosporea</taxon>
        <taxon>Bivalvulida</taxon>
        <taxon>Platysporina</taxon>
        <taxon>Myxobolidae</taxon>
        <taxon>Thelohanellus</taxon>
    </lineage>
</organism>
<dbReference type="Proteomes" id="UP000031668">
    <property type="component" value="Unassembled WGS sequence"/>
</dbReference>
<gene>
    <name evidence="1" type="ORF">RF11_09099</name>
</gene>
<protein>
    <submittedName>
        <fullName evidence="1">Uncharacterized protein</fullName>
    </submittedName>
</protein>
<dbReference type="EMBL" id="JWZT01000858">
    <property type="protein sequence ID" value="KII73383.1"/>
    <property type="molecule type" value="Genomic_DNA"/>
</dbReference>
<evidence type="ECO:0000313" key="1">
    <source>
        <dbReference type="EMBL" id="KII73383.1"/>
    </source>
</evidence>
<accession>A0A0C2JVD1</accession>
<dbReference type="AlphaFoldDB" id="A0A0C2JVD1"/>
<keyword evidence="2" id="KW-1185">Reference proteome</keyword>
<sequence>MDVDMVYEQILGTLIAFAHYRKLEHVISFRKGLNGLQRKLVKEGKGLIRKIFKIVSSIAPKALLLFSMNSNKDEKIVNLTKPDLQSVIAATLSVDITKHGIQASSDSSKMHQEPGKVLHHWYTPAATC</sequence>
<evidence type="ECO:0000313" key="2">
    <source>
        <dbReference type="Proteomes" id="UP000031668"/>
    </source>
</evidence>
<comment type="caution">
    <text evidence="1">The sequence shown here is derived from an EMBL/GenBank/DDBJ whole genome shotgun (WGS) entry which is preliminary data.</text>
</comment>